<feature type="region of interest" description="Disordered" evidence="1">
    <location>
        <begin position="1"/>
        <end position="24"/>
    </location>
</feature>
<dbReference type="EMBL" id="JAMSCK010000003">
    <property type="protein sequence ID" value="MCM8569693.1"/>
    <property type="molecule type" value="Genomic_DNA"/>
</dbReference>
<proteinExistence type="predicted"/>
<sequence>MELVRMNNNAKDQGRGEDIITSLPSSGTHKTEVKLLENNQFIKANSTAVSLSHLREDCIIPVFANDNEQTISHSEFIEQTRSAVEDIFQGEEISEPAIRASHMIKGRTPDAIGVAVKDLREEQKTIYYERMAFLFSLPGITQTIDGNQLTLSVGGVRAYNHENLYSKKSAEKFKFFIGFENMVCCNMCIGTDGYKKDYRTTSLTDLNEAIVNLISSYEMKKHYQSMRRLVEQSLSEKQFAQLIGKARLYQYLPKKEKEQLPELLYGESHFSSIAKDYYSDKSFCKEQSGDINLWKVYNLITGANKSSYIDTFLERGVNAFEFTQGLSKAISGDSDYRWFLS</sequence>
<accession>A0ABT0Z1U3</accession>
<comment type="caution">
    <text evidence="2">The sequence shown here is derived from an EMBL/GenBank/DDBJ whole genome shotgun (WGS) entry which is preliminary data.</text>
</comment>
<evidence type="ECO:0000256" key="1">
    <source>
        <dbReference type="SAM" id="MobiDB-lite"/>
    </source>
</evidence>
<dbReference type="InterPro" id="IPR024353">
    <property type="entry name" value="DUF3871"/>
</dbReference>
<reference evidence="2" key="1">
    <citation type="submission" date="2022-06" db="EMBL/GenBank/DDBJ databases">
        <title>Gramella sediminis sp. nov., isolated from deep-sea sediment of the Indian Ocean.</title>
        <authorList>
            <person name="Yang L."/>
        </authorList>
    </citation>
    <scope>NUCLEOTIDE SEQUENCE</scope>
    <source>
        <strain evidence="2">HMD3159</strain>
    </source>
</reference>
<name>A0ABT0Z1U3_9FLAO</name>
<dbReference type="Proteomes" id="UP001155077">
    <property type="component" value="Unassembled WGS sequence"/>
</dbReference>
<feature type="compositionally biased region" description="Polar residues" evidence="1">
    <location>
        <begin position="1"/>
        <end position="11"/>
    </location>
</feature>
<evidence type="ECO:0000313" key="3">
    <source>
        <dbReference type="Proteomes" id="UP001155077"/>
    </source>
</evidence>
<dbReference type="Pfam" id="PF12987">
    <property type="entry name" value="DUF3871"/>
    <property type="match status" value="1"/>
</dbReference>
<organism evidence="2 3">
    <name type="scientific">Gramella jeungdoensis</name>
    <dbReference type="NCBI Taxonomy" id="708091"/>
    <lineage>
        <taxon>Bacteria</taxon>
        <taxon>Pseudomonadati</taxon>
        <taxon>Bacteroidota</taxon>
        <taxon>Flavobacteriia</taxon>
        <taxon>Flavobacteriales</taxon>
        <taxon>Flavobacteriaceae</taxon>
        <taxon>Christiangramia</taxon>
    </lineage>
</organism>
<keyword evidence="3" id="KW-1185">Reference proteome</keyword>
<gene>
    <name evidence="2" type="ORF">NE848_09900</name>
</gene>
<protein>
    <submittedName>
        <fullName evidence="2">DUF3871 family protein</fullName>
    </submittedName>
</protein>
<dbReference type="RefSeq" id="WP_252113002.1">
    <property type="nucleotide sequence ID" value="NZ_JAMSCK010000003.1"/>
</dbReference>
<evidence type="ECO:0000313" key="2">
    <source>
        <dbReference type="EMBL" id="MCM8569693.1"/>
    </source>
</evidence>